<dbReference type="PANTHER" id="PTHR36206:SF4">
    <property type="entry name" value="HYPOTHETICAL CONSERVED PROTEIN (EUROFUNG)-RELATED"/>
    <property type="match status" value="1"/>
</dbReference>
<dbReference type="Proteomes" id="UP000738349">
    <property type="component" value="Unassembled WGS sequence"/>
</dbReference>
<feature type="region of interest" description="Disordered" evidence="7">
    <location>
        <begin position="23"/>
        <end position="42"/>
    </location>
</feature>
<dbReference type="GO" id="GO:0003677">
    <property type="term" value="F:DNA binding"/>
    <property type="evidence" value="ECO:0007669"/>
    <property type="project" value="UniProtKB-KW"/>
</dbReference>
<dbReference type="PROSITE" id="PS50048">
    <property type="entry name" value="ZN2_CY6_FUNGAL_2"/>
    <property type="match status" value="1"/>
</dbReference>
<dbReference type="PANTHER" id="PTHR36206">
    <property type="entry name" value="ASPERCRYPTIN BIOSYNTHESIS CLUSTER-SPECIFIC TRANSCRIPTION REGULATOR ATNN-RELATED"/>
    <property type="match status" value="1"/>
</dbReference>
<dbReference type="SUPFAM" id="SSF57701">
    <property type="entry name" value="Zn2/Cys6 DNA-binding domain"/>
    <property type="match status" value="1"/>
</dbReference>
<dbReference type="InterPro" id="IPR001138">
    <property type="entry name" value="Zn2Cys6_DnaBD"/>
</dbReference>
<evidence type="ECO:0000313" key="10">
    <source>
        <dbReference type="Proteomes" id="UP000738349"/>
    </source>
</evidence>
<evidence type="ECO:0000256" key="4">
    <source>
        <dbReference type="ARBA" id="ARBA00023125"/>
    </source>
</evidence>
<dbReference type="EMBL" id="JAGMUV010000010">
    <property type="protein sequence ID" value="KAH7141969.1"/>
    <property type="molecule type" value="Genomic_DNA"/>
</dbReference>
<dbReference type="Gene3D" id="4.10.240.10">
    <property type="entry name" value="Zn(2)-C6 fungal-type DNA-binding domain"/>
    <property type="match status" value="1"/>
</dbReference>
<keyword evidence="3" id="KW-0805">Transcription regulation</keyword>
<accession>A0A9P9IZS8</accession>
<name>A0A9P9IZS8_9HYPO</name>
<keyword evidence="1" id="KW-0479">Metal-binding</keyword>
<dbReference type="CDD" id="cd00067">
    <property type="entry name" value="GAL4"/>
    <property type="match status" value="1"/>
</dbReference>
<dbReference type="InterPro" id="IPR036864">
    <property type="entry name" value="Zn2-C6_fun-type_DNA-bd_sf"/>
</dbReference>
<evidence type="ECO:0000259" key="8">
    <source>
        <dbReference type="PROSITE" id="PS50048"/>
    </source>
</evidence>
<dbReference type="OrthoDB" id="1919336at2759"/>
<dbReference type="PROSITE" id="PS00463">
    <property type="entry name" value="ZN2_CY6_FUNGAL_1"/>
    <property type="match status" value="1"/>
</dbReference>
<organism evidence="9 10">
    <name type="scientific">Dactylonectria macrodidyma</name>
    <dbReference type="NCBI Taxonomy" id="307937"/>
    <lineage>
        <taxon>Eukaryota</taxon>
        <taxon>Fungi</taxon>
        <taxon>Dikarya</taxon>
        <taxon>Ascomycota</taxon>
        <taxon>Pezizomycotina</taxon>
        <taxon>Sordariomycetes</taxon>
        <taxon>Hypocreomycetidae</taxon>
        <taxon>Hypocreales</taxon>
        <taxon>Nectriaceae</taxon>
        <taxon>Dactylonectria</taxon>
    </lineage>
</organism>
<keyword evidence="10" id="KW-1185">Reference proteome</keyword>
<feature type="domain" description="Zn(2)-C6 fungal-type" evidence="8">
    <location>
        <begin position="43"/>
        <end position="71"/>
    </location>
</feature>
<dbReference type="Pfam" id="PF00172">
    <property type="entry name" value="Zn_clus"/>
    <property type="match status" value="1"/>
</dbReference>
<dbReference type="SMART" id="SM00066">
    <property type="entry name" value="GAL4"/>
    <property type="match status" value="1"/>
</dbReference>
<evidence type="ECO:0000256" key="2">
    <source>
        <dbReference type="ARBA" id="ARBA00022833"/>
    </source>
</evidence>
<sequence length="606" mass="68107">MRSLHPRPAPGALAAREPIAKVEAEAGLQPKRRRIRGSTSRSGCQTCKARRVKCDEGLPTCGRCKKAKLECEGYAQRSSHPRTSRKIGASRALAPRPAASAPVESFSPPLKELCVLQQASSQLPRTLTGLPIIEGIDVMYFDLFRHRVAPELAAGYYHELWSTAISEGLQDGCVRDSIIAIGALAQAMSSVRDHQTFAHPVSWSHKHPVNEHHRTSLVHHLRAVTGFRAFIGNSQVLTLPRKVFIMTLLLIVYELLQGHIGGVDSILDCGMAVLRNSITLFHNTQAAKADIGDIEHALPRLAVMGLFTHQLHSRRAFLHHLRVQPEFKFPKPGVDPVAKVFAYWGRFYTLAVTSLCQTAHDGRCTTFNTNARQANFLRALRDWKPVLERYLNQSDSSPEEKRALRLTMLHWDVVWISFSCSLDPTGLAFDTFTVQFRHLFCHSVQFIQEELASETPRLMMFGEGILMPLFFIVTCCRDHDLRMAAAAVAYRLPWKESTWDNRFVLLAHLGSVMMEENGRDADGWIPPASRWHWRGGQTKSGGNDMTSTYLRHVPDKNGEPVIRTLIINLDQWPEICSMVGCLKDHSEFHTLGDLDQTLIGNRRIIS</sequence>
<dbReference type="GO" id="GO:0008270">
    <property type="term" value="F:zinc ion binding"/>
    <property type="evidence" value="ECO:0007669"/>
    <property type="project" value="InterPro"/>
</dbReference>
<comment type="caution">
    <text evidence="9">The sequence shown here is derived from an EMBL/GenBank/DDBJ whole genome shotgun (WGS) entry which is preliminary data.</text>
</comment>
<keyword evidence="5" id="KW-0804">Transcription</keyword>
<proteinExistence type="predicted"/>
<evidence type="ECO:0000256" key="7">
    <source>
        <dbReference type="SAM" id="MobiDB-lite"/>
    </source>
</evidence>
<evidence type="ECO:0000256" key="3">
    <source>
        <dbReference type="ARBA" id="ARBA00023015"/>
    </source>
</evidence>
<gene>
    <name evidence="9" type="ORF">EDB81DRAFT_653517</name>
</gene>
<evidence type="ECO:0000313" key="9">
    <source>
        <dbReference type="EMBL" id="KAH7141969.1"/>
    </source>
</evidence>
<evidence type="ECO:0000256" key="5">
    <source>
        <dbReference type="ARBA" id="ARBA00023163"/>
    </source>
</evidence>
<keyword evidence="4" id="KW-0238">DNA-binding</keyword>
<keyword evidence="6" id="KW-0539">Nucleus</keyword>
<evidence type="ECO:0000256" key="1">
    <source>
        <dbReference type="ARBA" id="ARBA00022723"/>
    </source>
</evidence>
<reference evidence="9" key="1">
    <citation type="journal article" date="2021" name="Nat. Commun.">
        <title>Genetic determinants of endophytism in the Arabidopsis root mycobiome.</title>
        <authorList>
            <person name="Mesny F."/>
            <person name="Miyauchi S."/>
            <person name="Thiergart T."/>
            <person name="Pickel B."/>
            <person name="Atanasova L."/>
            <person name="Karlsson M."/>
            <person name="Huettel B."/>
            <person name="Barry K.W."/>
            <person name="Haridas S."/>
            <person name="Chen C."/>
            <person name="Bauer D."/>
            <person name="Andreopoulos W."/>
            <person name="Pangilinan J."/>
            <person name="LaButti K."/>
            <person name="Riley R."/>
            <person name="Lipzen A."/>
            <person name="Clum A."/>
            <person name="Drula E."/>
            <person name="Henrissat B."/>
            <person name="Kohler A."/>
            <person name="Grigoriev I.V."/>
            <person name="Martin F.M."/>
            <person name="Hacquard S."/>
        </authorList>
    </citation>
    <scope>NUCLEOTIDE SEQUENCE</scope>
    <source>
        <strain evidence="9">MPI-CAGE-AT-0147</strain>
    </source>
</reference>
<keyword evidence="2" id="KW-0862">Zinc</keyword>
<dbReference type="InterPro" id="IPR052360">
    <property type="entry name" value="Transcr_Regulatory_Proteins"/>
</dbReference>
<protein>
    <recommendedName>
        <fullName evidence="8">Zn(2)-C6 fungal-type domain-containing protein</fullName>
    </recommendedName>
</protein>
<evidence type="ECO:0000256" key="6">
    <source>
        <dbReference type="ARBA" id="ARBA00023242"/>
    </source>
</evidence>
<dbReference type="GO" id="GO:0000981">
    <property type="term" value="F:DNA-binding transcription factor activity, RNA polymerase II-specific"/>
    <property type="evidence" value="ECO:0007669"/>
    <property type="project" value="InterPro"/>
</dbReference>
<dbReference type="AlphaFoldDB" id="A0A9P9IZS8"/>